<dbReference type="InterPro" id="IPR024344">
    <property type="entry name" value="MDMPI_metal-binding"/>
</dbReference>
<dbReference type="RefSeq" id="WP_345382605.1">
    <property type="nucleotide sequence ID" value="NZ_BAABIC010000015.1"/>
</dbReference>
<dbReference type="Proteomes" id="UP001500325">
    <property type="component" value="Unassembled WGS sequence"/>
</dbReference>
<organism evidence="2 3">
    <name type="scientific">Pseudonocardia yuanmonensis</name>
    <dbReference type="NCBI Taxonomy" id="1095914"/>
    <lineage>
        <taxon>Bacteria</taxon>
        <taxon>Bacillati</taxon>
        <taxon>Actinomycetota</taxon>
        <taxon>Actinomycetes</taxon>
        <taxon>Pseudonocardiales</taxon>
        <taxon>Pseudonocardiaceae</taxon>
        <taxon>Pseudonocardia</taxon>
    </lineage>
</organism>
<dbReference type="EMBL" id="BAABIC010000015">
    <property type="protein sequence ID" value="GAA4700401.1"/>
    <property type="molecule type" value="Genomic_DNA"/>
</dbReference>
<dbReference type="InterPro" id="IPR034660">
    <property type="entry name" value="DinB/YfiT-like"/>
</dbReference>
<comment type="caution">
    <text evidence="2">The sequence shown here is derived from an EMBL/GenBank/DDBJ whole genome shotgun (WGS) entry which is preliminary data.</text>
</comment>
<sequence>MHADRHATTLEPGEIEAAVRTERLNLCGFLDGLDDADWDVQSLCTAWRVREVVAHLTVTTRATIRFVLVQAIRARGSFDRMEVTVARERAARFTPAELVAQLRESADSSRRFPGSGPMDPLMDLVIHAQDIARPLGRPYPTSPAVALPSLVYVAGSRFLGGPKRVTGLELVATDAEWSGGQGPAVHGTVVDLLLVASGRPAGLAGLSGPGMDLLARRLA</sequence>
<reference evidence="3" key="1">
    <citation type="journal article" date="2019" name="Int. J. Syst. Evol. Microbiol.">
        <title>The Global Catalogue of Microorganisms (GCM) 10K type strain sequencing project: providing services to taxonomists for standard genome sequencing and annotation.</title>
        <authorList>
            <consortium name="The Broad Institute Genomics Platform"/>
            <consortium name="The Broad Institute Genome Sequencing Center for Infectious Disease"/>
            <person name="Wu L."/>
            <person name="Ma J."/>
        </authorList>
    </citation>
    <scope>NUCLEOTIDE SEQUENCE [LARGE SCALE GENOMIC DNA]</scope>
    <source>
        <strain evidence="3">JCM 18055</strain>
    </source>
</reference>
<keyword evidence="3" id="KW-1185">Reference proteome</keyword>
<dbReference type="SUPFAM" id="SSF109854">
    <property type="entry name" value="DinB/YfiT-like putative metalloenzymes"/>
    <property type="match status" value="1"/>
</dbReference>
<keyword evidence="2" id="KW-0413">Isomerase</keyword>
<dbReference type="GO" id="GO:0016853">
    <property type="term" value="F:isomerase activity"/>
    <property type="evidence" value="ECO:0007669"/>
    <property type="project" value="UniProtKB-KW"/>
</dbReference>
<feature type="domain" description="Mycothiol-dependent maleylpyruvate isomerase metal-binding" evidence="1">
    <location>
        <begin position="21"/>
        <end position="111"/>
    </location>
</feature>
<evidence type="ECO:0000259" key="1">
    <source>
        <dbReference type="Pfam" id="PF11716"/>
    </source>
</evidence>
<dbReference type="NCBIfam" id="TIGR03083">
    <property type="entry name" value="maleylpyruvate isomerase family mycothiol-dependent enzyme"/>
    <property type="match status" value="1"/>
</dbReference>
<evidence type="ECO:0000313" key="3">
    <source>
        <dbReference type="Proteomes" id="UP001500325"/>
    </source>
</evidence>
<evidence type="ECO:0000313" key="2">
    <source>
        <dbReference type="EMBL" id="GAA4700401.1"/>
    </source>
</evidence>
<gene>
    <name evidence="2" type="ORF">GCM10023215_43940</name>
</gene>
<protein>
    <submittedName>
        <fullName evidence="2">Maleylpyruvate isomerase family mycothiol-dependent enzyme</fullName>
    </submittedName>
</protein>
<proteinExistence type="predicted"/>
<dbReference type="Gene3D" id="1.20.120.450">
    <property type="entry name" value="dinb family like domain"/>
    <property type="match status" value="1"/>
</dbReference>
<accession>A0ABP8X433</accession>
<name>A0ABP8X433_9PSEU</name>
<dbReference type="InterPro" id="IPR017517">
    <property type="entry name" value="Maleyloyr_isom"/>
</dbReference>
<dbReference type="Pfam" id="PF11716">
    <property type="entry name" value="MDMPI_N"/>
    <property type="match status" value="1"/>
</dbReference>